<dbReference type="FunFam" id="1.10.10.10:FF:000001">
    <property type="entry name" value="LysR family transcriptional regulator"/>
    <property type="match status" value="1"/>
</dbReference>
<dbReference type="InterPro" id="IPR005119">
    <property type="entry name" value="LysR_subst-bd"/>
</dbReference>
<dbReference type="GO" id="GO:0003700">
    <property type="term" value="F:DNA-binding transcription factor activity"/>
    <property type="evidence" value="ECO:0007669"/>
    <property type="project" value="InterPro"/>
</dbReference>
<dbReference type="Gene3D" id="3.40.190.290">
    <property type="match status" value="1"/>
</dbReference>
<evidence type="ECO:0000256" key="2">
    <source>
        <dbReference type="ARBA" id="ARBA00023015"/>
    </source>
</evidence>
<protein>
    <submittedName>
        <fullName evidence="6">LysR family transcriptional regulator</fullName>
    </submittedName>
</protein>
<evidence type="ECO:0000313" key="6">
    <source>
        <dbReference type="EMBL" id="VGM40527.1"/>
    </source>
</evidence>
<dbReference type="AlphaFoldDB" id="A0A486UPA1"/>
<evidence type="ECO:0000256" key="1">
    <source>
        <dbReference type="ARBA" id="ARBA00009437"/>
    </source>
</evidence>
<gene>
    <name evidence="6" type="primary">dmlR_19</name>
    <name evidence="6" type="ORF">SAMEA4873563_01477</name>
</gene>
<dbReference type="PANTHER" id="PTHR30537:SF5">
    <property type="entry name" value="HTH-TYPE TRANSCRIPTIONAL ACTIVATOR TTDR-RELATED"/>
    <property type="match status" value="1"/>
</dbReference>
<evidence type="ECO:0000256" key="4">
    <source>
        <dbReference type="ARBA" id="ARBA00023163"/>
    </source>
</evidence>
<dbReference type="Pfam" id="PF03466">
    <property type="entry name" value="LysR_substrate"/>
    <property type="match status" value="1"/>
</dbReference>
<dbReference type="Gene3D" id="1.10.10.10">
    <property type="entry name" value="Winged helix-like DNA-binding domain superfamily/Winged helix DNA-binding domain"/>
    <property type="match status" value="1"/>
</dbReference>
<evidence type="ECO:0000259" key="5">
    <source>
        <dbReference type="PROSITE" id="PS50931"/>
    </source>
</evidence>
<keyword evidence="3" id="KW-0238">DNA-binding</keyword>
<dbReference type="Pfam" id="PF00126">
    <property type="entry name" value="HTH_1"/>
    <property type="match status" value="1"/>
</dbReference>
<dbReference type="PROSITE" id="PS50931">
    <property type="entry name" value="HTH_LYSR"/>
    <property type="match status" value="1"/>
</dbReference>
<keyword evidence="2" id="KW-0805">Transcription regulation</keyword>
<reference evidence="6" key="1">
    <citation type="submission" date="2019-03" db="EMBL/GenBank/DDBJ databases">
        <authorList>
            <consortium name="Pathogen Informatics"/>
        </authorList>
    </citation>
    <scope>NUCLEOTIDE SEQUENCE</scope>
    <source>
        <strain evidence="6">5012STDY7626362</strain>
    </source>
</reference>
<dbReference type="SUPFAM" id="SSF53850">
    <property type="entry name" value="Periplasmic binding protein-like II"/>
    <property type="match status" value="1"/>
</dbReference>
<dbReference type="GO" id="GO:0003677">
    <property type="term" value="F:DNA binding"/>
    <property type="evidence" value="ECO:0007669"/>
    <property type="project" value="UniProtKB-KW"/>
</dbReference>
<comment type="similarity">
    <text evidence="1">Belongs to the LysR transcriptional regulatory family.</text>
</comment>
<feature type="domain" description="HTH lysR-type" evidence="5">
    <location>
        <begin position="1"/>
        <end position="59"/>
    </location>
</feature>
<sequence>MGKLEDMALLVAVAEAGGLSAAGRRLSLSPATMTARLKAMEERYQTRLFHRSTRAITLTRAGEDFYHAARRVLEEARHAESLLTQKEGVLSGNIRLSAPSDFGRQYLSPAIVDFSRRHPEVTFSVFLGERVEDLVANRLDMSIRVGNLPDSSLAIRHIRPNHRVLVASEAYLATHGTPAALDELHHHRCLALERHGVVMNEWRFEEAGKERVVRVTPAMVCDDGALLRQWALSGAGIAGKSWWDVKRDVEEGRLQVLFAERFTGFSPLDRKEVGLQFVFPQRKLQPPQVSAFMAFFIDWLGESSPSSARRR</sequence>
<keyword evidence="4" id="KW-0804">Transcription</keyword>
<dbReference type="InterPro" id="IPR036388">
    <property type="entry name" value="WH-like_DNA-bd_sf"/>
</dbReference>
<dbReference type="CDD" id="cd08422">
    <property type="entry name" value="PBP2_CrgA_like"/>
    <property type="match status" value="1"/>
</dbReference>
<dbReference type="EMBL" id="CAAHDH010000001">
    <property type="protein sequence ID" value="VGM40527.1"/>
    <property type="molecule type" value="Genomic_DNA"/>
</dbReference>
<proteinExistence type="inferred from homology"/>
<dbReference type="PANTHER" id="PTHR30537">
    <property type="entry name" value="HTH-TYPE TRANSCRIPTIONAL REGULATOR"/>
    <property type="match status" value="1"/>
</dbReference>
<accession>A0A486UPA1</accession>
<dbReference type="InterPro" id="IPR058163">
    <property type="entry name" value="LysR-type_TF_proteobact-type"/>
</dbReference>
<dbReference type="InterPro" id="IPR000847">
    <property type="entry name" value="LysR_HTH_N"/>
</dbReference>
<dbReference type="InterPro" id="IPR036390">
    <property type="entry name" value="WH_DNA-bd_sf"/>
</dbReference>
<name>A0A486UPA1_KLEPN</name>
<organism evidence="6">
    <name type="scientific">Klebsiella pneumoniae</name>
    <dbReference type="NCBI Taxonomy" id="573"/>
    <lineage>
        <taxon>Bacteria</taxon>
        <taxon>Pseudomonadati</taxon>
        <taxon>Pseudomonadota</taxon>
        <taxon>Gammaproteobacteria</taxon>
        <taxon>Enterobacterales</taxon>
        <taxon>Enterobacteriaceae</taxon>
        <taxon>Klebsiella/Raoultella group</taxon>
        <taxon>Klebsiella</taxon>
        <taxon>Klebsiella pneumoniae complex</taxon>
    </lineage>
</organism>
<evidence type="ECO:0000256" key="3">
    <source>
        <dbReference type="ARBA" id="ARBA00023125"/>
    </source>
</evidence>
<dbReference type="SUPFAM" id="SSF46785">
    <property type="entry name" value="Winged helix' DNA-binding domain"/>
    <property type="match status" value="1"/>
</dbReference>